<evidence type="ECO:0000313" key="4">
    <source>
        <dbReference type="Proteomes" id="UP001465976"/>
    </source>
</evidence>
<evidence type="ECO:0000256" key="2">
    <source>
        <dbReference type="SAM" id="SignalP"/>
    </source>
</evidence>
<proteinExistence type="predicted"/>
<accession>A0ABR3FBQ5</accession>
<protein>
    <submittedName>
        <fullName evidence="3">Uncharacterized protein</fullName>
    </submittedName>
</protein>
<feature type="chain" id="PRO_5045713174" evidence="2">
    <location>
        <begin position="22"/>
        <end position="247"/>
    </location>
</feature>
<gene>
    <name evidence="3" type="ORF">V5O48_009259</name>
</gene>
<keyword evidence="4" id="KW-1185">Reference proteome</keyword>
<evidence type="ECO:0000256" key="1">
    <source>
        <dbReference type="SAM" id="MobiDB-lite"/>
    </source>
</evidence>
<sequence length="247" mass="27963">MAPPPVFKGVCLQWLLSNLLGYEEAIKAGQGADFLCELVKRFVRCFPAARFAENVEPPKEWMDKDESGLPPKEDLIQPKKHPSQTLEDHLQEVEAFHQLAEHEVTTIMQVKNFMQRRVANGIFSFEKGGEAWNIVMAKLTGIPLSKPGRQRTAFNVWAKQNEALIDALVEKKRQELLDLKKRLSETMKDATGKDDSTDNQSKQASVENAAEDRNKAKNSHPWRPSHCNVMDIFPRLSFGIPQIGQEA</sequence>
<reference evidence="3 4" key="1">
    <citation type="submission" date="2024-02" db="EMBL/GenBank/DDBJ databases">
        <title>A draft genome for the cacao thread blight pathogen Marasmius crinis-equi.</title>
        <authorList>
            <person name="Cohen S.P."/>
            <person name="Baruah I.K."/>
            <person name="Amoako-Attah I."/>
            <person name="Bukari Y."/>
            <person name="Meinhardt L.W."/>
            <person name="Bailey B.A."/>
        </authorList>
    </citation>
    <scope>NUCLEOTIDE SEQUENCE [LARGE SCALE GENOMIC DNA]</scope>
    <source>
        <strain evidence="3 4">GH-76</strain>
    </source>
</reference>
<dbReference type="Proteomes" id="UP001465976">
    <property type="component" value="Unassembled WGS sequence"/>
</dbReference>
<evidence type="ECO:0000313" key="3">
    <source>
        <dbReference type="EMBL" id="KAL0572708.1"/>
    </source>
</evidence>
<dbReference type="EMBL" id="JBAHYK010000594">
    <property type="protein sequence ID" value="KAL0572708.1"/>
    <property type="molecule type" value="Genomic_DNA"/>
</dbReference>
<keyword evidence="2" id="KW-0732">Signal</keyword>
<name>A0ABR3FBQ5_9AGAR</name>
<feature type="region of interest" description="Disordered" evidence="1">
    <location>
        <begin position="188"/>
        <end position="226"/>
    </location>
</feature>
<feature type="signal peptide" evidence="2">
    <location>
        <begin position="1"/>
        <end position="21"/>
    </location>
</feature>
<comment type="caution">
    <text evidence="3">The sequence shown here is derived from an EMBL/GenBank/DDBJ whole genome shotgun (WGS) entry which is preliminary data.</text>
</comment>
<organism evidence="3 4">
    <name type="scientific">Marasmius crinis-equi</name>
    <dbReference type="NCBI Taxonomy" id="585013"/>
    <lineage>
        <taxon>Eukaryota</taxon>
        <taxon>Fungi</taxon>
        <taxon>Dikarya</taxon>
        <taxon>Basidiomycota</taxon>
        <taxon>Agaricomycotina</taxon>
        <taxon>Agaricomycetes</taxon>
        <taxon>Agaricomycetidae</taxon>
        <taxon>Agaricales</taxon>
        <taxon>Marasmiineae</taxon>
        <taxon>Marasmiaceae</taxon>
        <taxon>Marasmius</taxon>
    </lineage>
</organism>